<dbReference type="Pfam" id="PF02737">
    <property type="entry name" value="3HCDH_N"/>
    <property type="match status" value="1"/>
</dbReference>
<dbReference type="FunFam" id="3.40.50.720:FF:000356">
    <property type="entry name" value="Lambda-crystallin homolog"/>
    <property type="match status" value="1"/>
</dbReference>
<dbReference type="InterPro" id="IPR006176">
    <property type="entry name" value="3-OHacyl-CoA_DH_NAD-bd"/>
</dbReference>
<dbReference type="InterPro" id="IPR008927">
    <property type="entry name" value="6-PGluconate_DH-like_C_sf"/>
</dbReference>
<evidence type="ECO:0000259" key="12">
    <source>
        <dbReference type="Pfam" id="PF02463"/>
    </source>
</evidence>
<dbReference type="Pfam" id="PF02463">
    <property type="entry name" value="SMC_N"/>
    <property type="match status" value="1"/>
</dbReference>
<gene>
    <name evidence="14" type="ORF">CLUMA_CG009639</name>
</gene>
<name>A0A1J1I7P6_9DIPT</name>
<dbReference type="PANTHER" id="PTHR45916:SF1">
    <property type="entry name" value="STRUCTURAL MAINTENANCE OF CHROMOSOMES PROTEIN 5"/>
    <property type="match status" value="1"/>
</dbReference>
<dbReference type="GO" id="GO:0005634">
    <property type="term" value="C:nucleus"/>
    <property type="evidence" value="ECO:0007669"/>
    <property type="project" value="TreeGrafter"/>
</dbReference>
<dbReference type="GO" id="GO:0006412">
    <property type="term" value="P:translation"/>
    <property type="evidence" value="ECO:0007669"/>
    <property type="project" value="InterPro"/>
</dbReference>
<evidence type="ECO:0000256" key="2">
    <source>
        <dbReference type="ARBA" id="ARBA00010444"/>
    </source>
</evidence>
<dbReference type="SUPFAM" id="SSF116820">
    <property type="entry name" value="Rps17e-like"/>
    <property type="match status" value="1"/>
</dbReference>
<dbReference type="Proteomes" id="UP000183832">
    <property type="component" value="Unassembled WGS sequence"/>
</dbReference>
<evidence type="ECO:0000256" key="7">
    <source>
        <dbReference type="ARBA" id="ARBA00023274"/>
    </source>
</evidence>
<dbReference type="InterPro" id="IPR036291">
    <property type="entry name" value="NAD(P)-bd_dom_sf"/>
</dbReference>
<dbReference type="Gene3D" id="3.40.50.720">
    <property type="entry name" value="NAD(P)-binding Rossmann-like Domain"/>
    <property type="match status" value="1"/>
</dbReference>
<dbReference type="InterPro" id="IPR018273">
    <property type="entry name" value="Ribosomal_eS17_CS"/>
</dbReference>
<dbReference type="GO" id="GO:1990904">
    <property type="term" value="C:ribonucleoprotein complex"/>
    <property type="evidence" value="ECO:0007669"/>
    <property type="project" value="UniProtKB-KW"/>
</dbReference>
<protein>
    <recommendedName>
        <fullName evidence="8">Small ribosomal subunit protein eS17</fullName>
    </recommendedName>
    <alternativeName>
        <fullName evidence="9">40S ribosomal protein S17</fullName>
    </alternativeName>
    <alternativeName>
        <fullName evidence="3">Structural maintenance of chromosomes protein 5</fullName>
    </alternativeName>
</protein>
<dbReference type="SUPFAM" id="SSF48179">
    <property type="entry name" value="6-phosphogluconate dehydrogenase C-terminal domain-like"/>
    <property type="match status" value="1"/>
</dbReference>
<dbReference type="InterPro" id="IPR027417">
    <property type="entry name" value="P-loop_NTPase"/>
</dbReference>
<comment type="similarity">
    <text evidence="1">Belongs to the SMC family. SMC5 subfamily.</text>
</comment>
<evidence type="ECO:0000256" key="6">
    <source>
        <dbReference type="ARBA" id="ARBA00023054"/>
    </source>
</evidence>
<evidence type="ECO:0000256" key="4">
    <source>
        <dbReference type="ARBA" id="ARBA00022980"/>
    </source>
</evidence>
<dbReference type="Gene3D" id="1.10.1040.10">
    <property type="entry name" value="N-(1-d-carboxylethyl)-l-norvaline Dehydrogenase, domain 2"/>
    <property type="match status" value="1"/>
</dbReference>
<dbReference type="GO" id="GO:0000724">
    <property type="term" value="P:double-strand break repair via homologous recombination"/>
    <property type="evidence" value="ECO:0007669"/>
    <property type="project" value="TreeGrafter"/>
</dbReference>
<dbReference type="EMBL" id="CVRI01000043">
    <property type="protein sequence ID" value="CRK96211.1"/>
    <property type="molecule type" value="Genomic_DNA"/>
</dbReference>
<feature type="coiled-coil region" evidence="10">
    <location>
        <begin position="253"/>
        <end position="343"/>
    </location>
</feature>
<accession>A0A1J1I7P6</accession>
<dbReference type="InterPro" id="IPR003395">
    <property type="entry name" value="RecF/RecN/SMC_N"/>
</dbReference>
<keyword evidence="5" id="KW-0560">Oxidoreductase</keyword>
<dbReference type="SUPFAM" id="SSF51735">
    <property type="entry name" value="NAD(P)-binding Rossmann-fold domains"/>
    <property type="match status" value="1"/>
</dbReference>
<dbReference type="GO" id="GO:0070403">
    <property type="term" value="F:NAD+ binding"/>
    <property type="evidence" value="ECO:0007669"/>
    <property type="project" value="InterPro"/>
</dbReference>
<sequence>MNTNEIGKIKSLALRDFLTYDELKFFPGENLNIIIGPNGTGKSTIVAGIILGCGGKPALLSRSKDISDYVKNGKNKAHIEIEIVSGINDQTTIFHRNFDKQSKEIFSVDGRKVGIKEYLKEVKKFNIQVDNLCMFLPQDRVQDFTKLNPQELLRNTQSSVCSEEVNNAFQSLLTIRDQQKNNSKQHDNILVQLEDNRNRNNQLRLVIDNNKLREDLIKKVELLMKKKAWCLFDTANMAYQEVKKDFLMMTNKLKEKTDAMKPLEKKKQDLTKKKNELREALSKARTNMNTVSAEISKHHEASDNIEREMNESRRYMKNIDNSIRDHQKQIKEIELLINFQRKEVEDAKKCLTEAGDVEVQMKRYDSQIKSNKTSSEKLLQQRNKITNKLEESIIPSIRNCERKITLLGDTQRLRIETLRNNFEDAYTAYEWLKSNRDNFQGRIFNPIMIEITVKEKECAKYVENTIPLRDLVSFVCTDKNDMKQLIKKFRNEMKLQVNIAYADDTDQIRFHPPRSITDYSPSLGLYSYMIDMIEGPAPIINYLCQLNNLHKVAIGDDSTFKNASQVPSEFRLFFSTNHRFHVTVSRYSNAKSTSSVPIQDKNILNVGINKHLKERECKNLERWKREAQECQNSKAELERQLGEIEEKVNVIRGEKQRLQKIIDNVKHCSDKLRKKEIDLQTMANQKINVVEEQSKHKTNISNLFQRYLKICGVIAELLKRLKDFERKLVLAQKELTQFDDNNRALSQQIEVIQRDIANTKLLYDRVKQAHDISETQMQTSKTEALKSTDNLEPTSKHFKYKSEFDKLSNSLDELENTIDELQGRVECIRGIDPRIITEYENRLQQIETLENFLANEKSQTEKMERNLQQLHEKWFPAIQAVVQTVNQNFSLFFSKMGFVGEVEMTRNEERDYAEYGIQIRVQYRDNERLQALNRHVQSGGERAVAIACYTLSLQHITNVPFRCVDEINQGMDPKNERKIFQMLVDITCQPQQSQYFFITPKLLPNLPYNDLMTVTVYSKMGRVRTKTVKKASKVIIEKYYTRLTLDFHTNKRIVEEVAIIPTKPLRNKIAGFVTHLMKRLRHSQVRGISIKLQEEERERRDNYVPEVSALEQDIIEVDPETKEIIAMASSSVKNQKIVIIGSGLIGQSWAMIFASVGYSVAIYDIVESQVENALKQARLQLKKLEKDGLLRGKLTADEQISCIKGCSDLKQAVTGAFFLQECVPENLEMKKKLYKQLDEIIDDNIILSSSTSTFMPSLFSENMKHRDQVLVSHPVNPPYYAPLVEIVPSPWTKPEIAVRTRALMSLAGQKPVLLSRQIEGFVLNRIQYAILNECWRLISDDILSVADIDVVMKDGLGMRYAFLGPLETAHLNAEGFRSYCERYSNSIYEVSQTMGPTPRMEGPAMEKIVKQLEEMCPLEDLEKRRAWRDSCLTNLSELKKKSGN</sequence>
<dbReference type="InterPro" id="IPR006108">
    <property type="entry name" value="3HC_DH_C"/>
</dbReference>
<dbReference type="PANTHER" id="PTHR45916">
    <property type="entry name" value="STRUCTURAL MAINTENANCE OF CHROMOSOMES PROTEIN 5"/>
    <property type="match status" value="1"/>
</dbReference>
<dbReference type="GO" id="GO:0005840">
    <property type="term" value="C:ribosome"/>
    <property type="evidence" value="ECO:0007669"/>
    <property type="project" value="UniProtKB-KW"/>
</dbReference>
<feature type="domain" description="3-hydroxyacyl-CoA dehydrogenase C-terminal" evidence="11">
    <location>
        <begin position="1320"/>
        <end position="1407"/>
    </location>
</feature>
<evidence type="ECO:0000256" key="1">
    <source>
        <dbReference type="ARBA" id="ARBA00010171"/>
    </source>
</evidence>
<dbReference type="HAMAP" id="MF_00511">
    <property type="entry name" value="Ribosomal_eS17"/>
    <property type="match status" value="1"/>
</dbReference>
<comment type="similarity">
    <text evidence="2">Belongs to the eukaryotic ribosomal protein eS17 family.</text>
</comment>
<dbReference type="InterPro" id="IPR036401">
    <property type="entry name" value="Ribosomal_eS17_sf"/>
</dbReference>
<evidence type="ECO:0000256" key="8">
    <source>
        <dbReference type="ARBA" id="ARBA00035144"/>
    </source>
</evidence>
<evidence type="ECO:0000256" key="5">
    <source>
        <dbReference type="ARBA" id="ARBA00023002"/>
    </source>
</evidence>
<evidence type="ECO:0000256" key="10">
    <source>
        <dbReference type="SAM" id="Coils"/>
    </source>
</evidence>
<dbReference type="Pfam" id="PF00833">
    <property type="entry name" value="Ribosomal_S17e"/>
    <property type="match status" value="1"/>
</dbReference>
<keyword evidence="15" id="KW-1185">Reference proteome</keyword>
<dbReference type="PROSITE" id="PS00712">
    <property type="entry name" value="RIBOSOMAL_S17E"/>
    <property type="match status" value="1"/>
</dbReference>
<keyword evidence="4" id="KW-0689">Ribosomal protein</keyword>
<dbReference type="SUPFAM" id="SSF52540">
    <property type="entry name" value="P-loop containing nucleoside triphosphate hydrolases"/>
    <property type="match status" value="2"/>
</dbReference>
<dbReference type="GO" id="GO:0016616">
    <property type="term" value="F:oxidoreductase activity, acting on the CH-OH group of donors, NAD or NADP as acceptor"/>
    <property type="evidence" value="ECO:0007669"/>
    <property type="project" value="InterPro"/>
</dbReference>
<keyword evidence="6 10" id="KW-0175">Coiled coil</keyword>
<evidence type="ECO:0000259" key="13">
    <source>
        <dbReference type="Pfam" id="PF02737"/>
    </source>
</evidence>
<evidence type="ECO:0000259" key="11">
    <source>
        <dbReference type="Pfam" id="PF00725"/>
    </source>
</evidence>
<dbReference type="OrthoDB" id="10254973at2759"/>
<dbReference type="FunFam" id="1.10.60.20:FF:000001">
    <property type="entry name" value="40S ribosomal protein S17"/>
    <property type="match status" value="1"/>
</dbReference>
<dbReference type="GO" id="GO:0003697">
    <property type="term" value="F:single-stranded DNA binding"/>
    <property type="evidence" value="ECO:0007669"/>
    <property type="project" value="TreeGrafter"/>
</dbReference>
<feature type="coiled-coil region" evidence="10">
    <location>
        <begin position="714"/>
        <end position="755"/>
    </location>
</feature>
<proteinExistence type="inferred from homology"/>
<dbReference type="Gene3D" id="1.10.60.20">
    <property type="entry name" value="Ribosomal protein S17e-like"/>
    <property type="match status" value="1"/>
</dbReference>
<feature type="coiled-coil region" evidence="10">
    <location>
        <begin position="797"/>
        <end position="873"/>
    </location>
</feature>
<feature type="domain" description="RecF/RecN/SMC N-terminal" evidence="12">
    <location>
        <begin position="9"/>
        <end position="999"/>
    </location>
</feature>
<keyword evidence="7" id="KW-0687">Ribonucleoprotein</keyword>
<dbReference type="InterPro" id="IPR001210">
    <property type="entry name" value="Ribosomal_eS17"/>
</dbReference>
<feature type="coiled-coil region" evidence="10">
    <location>
        <begin position="613"/>
        <end position="654"/>
    </location>
</feature>
<evidence type="ECO:0000313" key="15">
    <source>
        <dbReference type="Proteomes" id="UP000183832"/>
    </source>
</evidence>
<evidence type="ECO:0000313" key="14">
    <source>
        <dbReference type="EMBL" id="CRK96211.1"/>
    </source>
</evidence>
<reference evidence="14 15" key="1">
    <citation type="submission" date="2015-04" db="EMBL/GenBank/DDBJ databases">
        <authorList>
            <person name="Syromyatnikov M.Y."/>
            <person name="Popov V.N."/>
        </authorList>
    </citation>
    <scope>NUCLEOTIDE SEQUENCE [LARGE SCALE GENOMIC DNA]</scope>
</reference>
<dbReference type="GO" id="GO:0006631">
    <property type="term" value="P:fatty acid metabolic process"/>
    <property type="evidence" value="ECO:0007669"/>
    <property type="project" value="InterPro"/>
</dbReference>
<dbReference type="InterPro" id="IPR013328">
    <property type="entry name" value="6PGD_dom2"/>
</dbReference>
<dbReference type="Gene3D" id="3.40.50.300">
    <property type="entry name" value="P-loop containing nucleotide triphosphate hydrolases"/>
    <property type="match status" value="2"/>
</dbReference>
<dbReference type="Pfam" id="PF00725">
    <property type="entry name" value="3HCDH"/>
    <property type="match status" value="1"/>
</dbReference>
<evidence type="ECO:0000256" key="3">
    <source>
        <dbReference type="ARBA" id="ARBA00018687"/>
    </source>
</evidence>
<feature type="domain" description="3-hydroxyacyl-CoA dehydrogenase NAD binding" evidence="13">
    <location>
        <begin position="1136"/>
        <end position="1314"/>
    </location>
</feature>
<dbReference type="STRING" id="568069.A0A1J1I7P6"/>
<dbReference type="GO" id="GO:0003735">
    <property type="term" value="F:structural constituent of ribosome"/>
    <property type="evidence" value="ECO:0007669"/>
    <property type="project" value="InterPro"/>
</dbReference>
<organism evidence="14 15">
    <name type="scientific">Clunio marinus</name>
    <dbReference type="NCBI Taxonomy" id="568069"/>
    <lineage>
        <taxon>Eukaryota</taxon>
        <taxon>Metazoa</taxon>
        <taxon>Ecdysozoa</taxon>
        <taxon>Arthropoda</taxon>
        <taxon>Hexapoda</taxon>
        <taxon>Insecta</taxon>
        <taxon>Pterygota</taxon>
        <taxon>Neoptera</taxon>
        <taxon>Endopterygota</taxon>
        <taxon>Diptera</taxon>
        <taxon>Nematocera</taxon>
        <taxon>Chironomoidea</taxon>
        <taxon>Chironomidae</taxon>
        <taxon>Clunio</taxon>
    </lineage>
</organism>
<evidence type="ECO:0000256" key="9">
    <source>
        <dbReference type="ARBA" id="ARBA00035467"/>
    </source>
</evidence>
<dbReference type="GO" id="GO:0030915">
    <property type="term" value="C:Smc5-Smc6 complex"/>
    <property type="evidence" value="ECO:0007669"/>
    <property type="project" value="TreeGrafter"/>
</dbReference>